<accession>A0A2T4BAK0</accession>
<dbReference type="GeneID" id="36598699"/>
<proteinExistence type="predicted"/>
<keyword evidence="3" id="KW-1185">Reference proteome</keyword>
<reference evidence="3" key="1">
    <citation type="submission" date="2016-07" db="EMBL/GenBank/DDBJ databases">
        <title>Multiple horizontal gene transfer events from other fungi enriched the ability of initially mycotrophic Trichoderma (Ascomycota) to feed on dead plant biomass.</title>
        <authorList>
            <consortium name="DOE Joint Genome Institute"/>
            <person name="Atanasova L."/>
            <person name="Chenthamara K."/>
            <person name="Zhang J."/>
            <person name="Grujic M."/>
            <person name="Henrissat B."/>
            <person name="Kuo A."/>
            <person name="Aerts A."/>
            <person name="Salamov A."/>
            <person name="Lipzen A."/>
            <person name="Labutti K."/>
            <person name="Barry K."/>
            <person name="Miao Y."/>
            <person name="Rahimi M.J."/>
            <person name="Shen Q."/>
            <person name="Grigoriev I.V."/>
            <person name="Kubicek C.P."/>
            <person name="Druzhinina I.S."/>
        </authorList>
    </citation>
    <scope>NUCLEOTIDE SEQUENCE [LARGE SCALE GENOMIC DNA]</scope>
    <source>
        <strain evidence="3">TUCIM 6016</strain>
    </source>
</reference>
<dbReference type="EMBL" id="KZ680213">
    <property type="protein sequence ID" value="PTB66347.1"/>
    <property type="molecule type" value="Genomic_DNA"/>
</dbReference>
<protein>
    <submittedName>
        <fullName evidence="2">Uncharacterized protein</fullName>
    </submittedName>
</protein>
<feature type="compositionally biased region" description="Polar residues" evidence="1">
    <location>
        <begin position="617"/>
        <end position="628"/>
    </location>
</feature>
<evidence type="ECO:0000313" key="2">
    <source>
        <dbReference type="EMBL" id="PTB66347.1"/>
    </source>
</evidence>
<evidence type="ECO:0000313" key="3">
    <source>
        <dbReference type="Proteomes" id="UP000241546"/>
    </source>
</evidence>
<feature type="compositionally biased region" description="Polar residues" evidence="1">
    <location>
        <begin position="124"/>
        <end position="144"/>
    </location>
</feature>
<feature type="compositionally biased region" description="Basic and acidic residues" evidence="1">
    <location>
        <begin position="677"/>
        <end position="692"/>
    </location>
</feature>
<feature type="region of interest" description="Disordered" evidence="1">
    <location>
        <begin position="122"/>
        <end position="144"/>
    </location>
</feature>
<feature type="region of interest" description="Disordered" evidence="1">
    <location>
        <begin position="463"/>
        <end position="725"/>
    </location>
</feature>
<feature type="compositionally biased region" description="Polar residues" evidence="1">
    <location>
        <begin position="645"/>
        <end position="660"/>
    </location>
</feature>
<dbReference type="Proteomes" id="UP000241546">
    <property type="component" value="Unassembled WGS sequence"/>
</dbReference>
<name>A0A2T4BAK0_9HYPO</name>
<organism evidence="2 3">
    <name type="scientific">Trichoderma citrinoviride</name>
    <dbReference type="NCBI Taxonomy" id="58853"/>
    <lineage>
        <taxon>Eukaryota</taxon>
        <taxon>Fungi</taxon>
        <taxon>Dikarya</taxon>
        <taxon>Ascomycota</taxon>
        <taxon>Pezizomycotina</taxon>
        <taxon>Sordariomycetes</taxon>
        <taxon>Hypocreomycetidae</taxon>
        <taxon>Hypocreales</taxon>
        <taxon>Hypocreaceae</taxon>
        <taxon>Trichoderma</taxon>
    </lineage>
</organism>
<feature type="compositionally biased region" description="Basic and acidic residues" evidence="1">
    <location>
        <begin position="710"/>
        <end position="721"/>
    </location>
</feature>
<dbReference type="SUPFAM" id="SSF57903">
    <property type="entry name" value="FYVE/PHD zinc finger"/>
    <property type="match status" value="1"/>
</dbReference>
<dbReference type="AlphaFoldDB" id="A0A2T4BAK0"/>
<dbReference type="InterPro" id="IPR011011">
    <property type="entry name" value="Znf_FYVE_PHD"/>
</dbReference>
<feature type="compositionally biased region" description="Polar residues" evidence="1">
    <location>
        <begin position="494"/>
        <end position="504"/>
    </location>
</feature>
<evidence type="ECO:0000256" key="1">
    <source>
        <dbReference type="SAM" id="MobiDB-lite"/>
    </source>
</evidence>
<sequence length="803" mass="88614">MDYSEIYDPTTPFQDAMSLDGPPDDMGLVQSGYVGSRIRDLNIKTSQSNLKAQTSPYVTDTREDAAVCSPACQRARLEVTASPPVGHSYPGLRVYDDHIDDNGVAWEVAATSSHRFNVKPSLRASKSSNSVSLQSPTRGQNRFRNSHMSNESVVNRAGEARSNFKSPMRSQANLRASLPPFQTVHEILDSSKKEQQDALDMFDMYGVSRPEGLSSEKERQEAVGKTVQVCHSCGGHLHTRARCARCGHEFCVKCRTELVSGLSTNLGAGRGRGKDEGMSKQEACRHGVTHSQSVTNLSQPVHNRDRTLHRLSHSKSSDAVSTYLGRSQCSHAEAERHAYQQLRHERRQRLDKSHSETVSAEQQYACPACHVSTDPARHSICCIARQSQSGQEPVGQSTGGEYVTYKSSSNDSFRSAQRKLGVDEQAVMAASLSSGYTTAEPFSTQKPDRHVLSEETASKYRLCYSPSSRSHTHGTRHDKDRQFPTQRRMHGPGNETTAHAQQAMEQDAFWISSEGPGTPRQNNVPQSGGGGHQNTPRLTLEGVELDSELSRSSTSVPGKAVWTTPATSPRILPSRDADDTPGPPRDTKYDKQTRSTGKQQPQVPLRGDRGSPARRANNLTPETANRSGRGTLGSRDSVKVASVGKSPQQTIESSDPSTWRRQLRKLNDTPASGAGSPRKEDLVSSPDFDRRLRQSPAQSSKKHQAEAAVEESKMASDKSSGDSEMPISHHICEWRTRYLGLSSAFDKLKLELGETLDQQESQRIADEESERQRYRDGGIEGLTIIVHRRFREDLVLNTDLKED</sequence>
<gene>
    <name evidence="2" type="ORF">BBK36DRAFT_1119393</name>
</gene>
<dbReference type="RefSeq" id="XP_024749667.1">
    <property type="nucleotide sequence ID" value="XM_024890581.1"/>
</dbReference>
<dbReference type="OrthoDB" id="5209965at2759"/>